<feature type="region of interest" description="Disordered" evidence="6">
    <location>
        <begin position="158"/>
        <end position="229"/>
    </location>
</feature>
<keyword evidence="10" id="KW-1185">Reference proteome</keyword>
<dbReference type="EnsemblFungi" id="PTTG_28277-t43_1">
    <property type="protein sequence ID" value="PTTG_28277-t43_1-p1"/>
    <property type="gene ID" value="PTTG_28277"/>
</dbReference>
<keyword evidence="4 7" id="KW-1133">Transmembrane helix</keyword>
<reference evidence="8" key="1">
    <citation type="submission" date="2009-11" db="EMBL/GenBank/DDBJ databases">
        <authorList>
            <consortium name="The Broad Institute Genome Sequencing Platform"/>
            <person name="Ward D."/>
            <person name="Feldgarden M."/>
            <person name="Earl A."/>
            <person name="Young S.K."/>
            <person name="Zeng Q."/>
            <person name="Koehrsen M."/>
            <person name="Alvarado L."/>
            <person name="Berlin A."/>
            <person name="Bochicchio J."/>
            <person name="Borenstein D."/>
            <person name="Chapman S.B."/>
            <person name="Chen Z."/>
            <person name="Engels R."/>
            <person name="Freedman E."/>
            <person name="Gellesch M."/>
            <person name="Goldberg J."/>
            <person name="Griggs A."/>
            <person name="Gujja S."/>
            <person name="Heilman E."/>
            <person name="Heiman D."/>
            <person name="Hepburn T."/>
            <person name="Howarth C."/>
            <person name="Jen D."/>
            <person name="Larson L."/>
            <person name="Lewis B."/>
            <person name="Mehta T."/>
            <person name="Park D."/>
            <person name="Pearson M."/>
            <person name="Roberts A."/>
            <person name="Saif S."/>
            <person name="Shea T."/>
            <person name="Shenoy N."/>
            <person name="Sisk P."/>
            <person name="Stolte C."/>
            <person name="Sykes S."/>
            <person name="Thomson T."/>
            <person name="Walk T."/>
            <person name="White J."/>
            <person name="Yandava C."/>
            <person name="Izard J."/>
            <person name="Baranova O.V."/>
            <person name="Blanton J.M."/>
            <person name="Tanner A.C."/>
            <person name="Dewhirst F.E."/>
            <person name="Haas B."/>
            <person name="Nusbaum C."/>
            <person name="Birren B."/>
        </authorList>
    </citation>
    <scope>NUCLEOTIDE SEQUENCE [LARGE SCALE GENOMIC DNA]</scope>
    <source>
        <strain evidence="8">1-1 BBBD Race 1</strain>
    </source>
</reference>
<dbReference type="AlphaFoldDB" id="A0A180GD03"/>
<sequence length="229" mass="25249">MADGIKIHRRHGFYVLVMVVGWVLPPVAVLLRFGFGTDFLLNILLTLCGYIPGHGHNFYLQNIRNNENQKRTPKWATKAGLVKDHSAARRAKTQWANRYEERTPTRADGYQDDDERPAAARAAGPGLLEPERPSTIPSSSRGAQDDPYFVRRAASIHAPSSAHPKPGDPPAAARSLSQRLGLGGSKKAARKSRFDVANEARCQWQNLPHPRPDTPVAEPAGPDGLDHQF</sequence>
<organism evidence="8">
    <name type="scientific">Puccinia triticina (isolate 1-1 / race 1 (BBBD))</name>
    <name type="common">Brown leaf rust fungus</name>
    <dbReference type="NCBI Taxonomy" id="630390"/>
    <lineage>
        <taxon>Eukaryota</taxon>
        <taxon>Fungi</taxon>
        <taxon>Dikarya</taxon>
        <taxon>Basidiomycota</taxon>
        <taxon>Pucciniomycotina</taxon>
        <taxon>Pucciniomycetes</taxon>
        <taxon>Pucciniales</taxon>
        <taxon>Pucciniaceae</taxon>
        <taxon>Puccinia</taxon>
    </lineage>
</organism>
<feature type="region of interest" description="Disordered" evidence="6">
    <location>
        <begin position="79"/>
        <end position="145"/>
    </location>
</feature>
<reference evidence="9 10" key="3">
    <citation type="journal article" date="2017" name="G3 (Bethesda)">
        <title>Comparative analysis highlights variable genome content of wheat rusts and divergence of the mating loci.</title>
        <authorList>
            <person name="Cuomo C.A."/>
            <person name="Bakkeren G."/>
            <person name="Khalil H.B."/>
            <person name="Panwar V."/>
            <person name="Joly D."/>
            <person name="Linning R."/>
            <person name="Sakthikumar S."/>
            <person name="Song X."/>
            <person name="Adiconis X."/>
            <person name="Fan L."/>
            <person name="Goldberg J.M."/>
            <person name="Levin J.Z."/>
            <person name="Young S."/>
            <person name="Zeng Q."/>
            <person name="Anikster Y."/>
            <person name="Bruce M."/>
            <person name="Wang M."/>
            <person name="Yin C."/>
            <person name="McCallum B."/>
            <person name="Szabo L.J."/>
            <person name="Hulbert S."/>
            <person name="Chen X."/>
            <person name="Fellers J.P."/>
        </authorList>
    </citation>
    <scope>NUCLEOTIDE SEQUENCE</scope>
    <source>
        <strain evidence="10">Isolate 1-1 / race 1 (BBBD)</strain>
        <strain evidence="9">isolate 1-1 / race 1 (BBBD)</strain>
    </source>
</reference>
<dbReference type="PANTHER" id="PTHR21659:SF63">
    <property type="entry name" value="PLASMA MEMBRANE PROTEOLIPID PMP3"/>
    <property type="match status" value="1"/>
</dbReference>
<keyword evidence="5 7" id="KW-0472">Membrane</keyword>
<evidence type="ECO:0000256" key="7">
    <source>
        <dbReference type="SAM" id="Phobius"/>
    </source>
</evidence>
<protein>
    <submittedName>
        <fullName evidence="8 9">Uncharacterized protein</fullName>
    </submittedName>
</protein>
<feature type="transmembrane region" description="Helical" evidence="7">
    <location>
        <begin position="12"/>
        <end position="33"/>
    </location>
</feature>
<evidence type="ECO:0000256" key="1">
    <source>
        <dbReference type="ARBA" id="ARBA00004370"/>
    </source>
</evidence>
<feature type="compositionally biased region" description="Low complexity" evidence="6">
    <location>
        <begin position="119"/>
        <end position="128"/>
    </location>
</feature>
<proteinExistence type="inferred from homology"/>
<comment type="subcellular location">
    <subcellularLocation>
        <location evidence="1">Membrane</location>
    </subcellularLocation>
</comment>
<reference evidence="9" key="4">
    <citation type="submission" date="2025-05" db="UniProtKB">
        <authorList>
            <consortium name="EnsemblFungi"/>
        </authorList>
    </citation>
    <scope>IDENTIFICATION</scope>
    <source>
        <strain evidence="9">isolate 1-1 / race 1 (BBBD)</strain>
    </source>
</reference>
<dbReference type="OrthoDB" id="2152119at2759"/>
<dbReference type="VEuPathDB" id="FungiDB:PTTG_28277"/>
<reference evidence="8" key="2">
    <citation type="submission" date="2016-05" db="EMBL/GenBank/DDBJ databases">
        <title>Comparative analysis highlights variable genome content of wheat rusts and divergence of the mating loci.</title>
        <authorList>
            <person name="Cuomo C.A."/>
            <person name="Bakkeren G."/>
            <person name="Szabo L."/>
            <person name="Khalil H."/>
            <person name="Joly D."/>
            <person name="Goldberg J."/>
            <person name="Young S."/>
            <person name="Zeng Q."/>
            <person name="Fellers J."/>
        </authorList>
    </citation>
    <scope>NUCLEOTIDE SEQUENCE [LARGE SCALE GENOMIC DNA]</scope>
    <source>
        <strain evidence="8">1-1 BBBD Race 1</strain>
    </source>
</reference>
<dbReference type="GO" id="GO:0016020">
    <property type="term" value="C:membrane"/>
    <property type="evidence" value="ECO:0007669"/>
    <property type="project" value="UniProtKB-SubCell"/>
</dbReference>
<keyword evidence="3 7" id="KW-0812">Transmembrane</keyword>
<evidence type="ECO:0000313" key="9">
    <source>
        <dbReference type="EnsemblFungi" id="PTTG_28277-t43_1-p1"/>
    </source>
</evidence>
<dbReference type="InterPro" id="IPR000612">
    <property type="entry name" value="PMP3"/>
</dbReference>
<dbReference type="Pfam" id="PF01679">
    <property type="entry name" value="Pmp3"/>
    <property type="match status" value="1"/>
</dbReference>
<evidence type="ECO:0000256" key="2">
    <source>
        <dbReference type="ARBA" id="ARBA00009530"/>
    </source>
</evidence>
<evidence type="ECO:0000256" key="4">
    <source>
        <dbReference type="ARBA" id="ARBA00022989"/>
    </source>
</evidence>
<dbReference type="Proteomes" id="UP000005240">
    <property type="component" value="Unassembled WGS sequence"/>
</dbReference>
<gene>
    <name evidence="8" type="ORF">PTTG_28277</name>
</gene>
<accession>A0A180GD03</accession>
<comment type="similarity">
    <text evidence="2">Belongs to the UPF0057 (PMP3) family.</text>
</comment>
<dbReference type="EMBL" id="ADAS02000099">
    <property type="protein sequence ID" value="OAV90540.1"/>
    <property type="molecule type" value="Genomic_DNA"/>
</dbReference>
<dbReference type="STRING" id="630390.A0A180GD03"/>
<evidence type="ECO:0000313" key="10">
    <source>
        <dbReference type="Proteomes" id="UP000005240"/>
    </source>
</evidence>
<name>A0A180GD03_PUCT1</name>
<evidence type="ECO:0000256" key="3">
    <source>
        <dbReference type="ARBA" id="ARBA00022692"/>
    </source>
</evidence>
<evidence type="ECO:0000313" key="8">
    <source>
        <dbReference type="EMBL" id="OAV90540.1"/>
    </source>
</evidence>
<evidence type="ECO:0000256" key="6">
    <source>
        <dbReference type="SAM" id="MobiDB-lite"/>
    </source>
</evidence>
<evidence type="ECO:0000256" key="5">
    <source>
        <dbReference type="ARBA" id="ARBA00023136"/>
    </source>
</evidence>
<dbReference type="PANTHER" id="PTHR21659">
    <property type="entry name" value="HYDROPHOBIC PROTEIN RCI2 LOW TEMPERATURE AND SALT RESPONSIVE PROTEIN LTI6 -RELATED"/>
    <property type="match status" value="1"/>
</dbReference>